<dbReference type="InterPro" id="IPR016039">
    <property type="entry name" value="Thiolase-like"/>
</dbReference>
<dbReference type="Proteomes" id="UP000023758">
    <property type="component" value="Unassembled WGS sequence"/>
</dbReference>
<comment type="cofactor">
    <cofactor evidence="1">
        <name>K(+)</name>
        <dbReference type="ChEBI" id="CHEBI:29103"/>
    </cofactor>
</comment>
<feature type="domain" description="Thiolase C-terminal" evidence="12">
    <location>
        <begin position="276"/>
        <end position="397"/>
    </location>
</feature>
<dbReference type="GO" id="GO:0006696">
    <property type="term" value="P:ergosterol biosynthetic process"/>
    <property type="evidence" value="ECO:0007669"/>
    <property type="project" value="TreeGrafter"/>
</dbReference>
<dbReference type="PANTHER" id="PTHR18919:SF165">
    <property type="entry name" value="ACETYL-COA ACETYLTRANSFERASE"/>
    <property type="match status" value="1"/>
</dbReference>
<organism evidence="13">
    <name type="scientific">Trichophyton rubrum CBS 288.86</name>
    <dbReference type="NCBI Taxonomy" id="1215330"/>
    <lineage>
        <taxon>Eukaryota</taxon>
        <taxon>Fungi</taxon>
        <taxon>Dikarya</taxon>
        <taxon>Ascomycota</taxon>
        <taxon>Pezizomycotina</taxon>
        <taxon>Eurotiomycetes</taxon>
        <taxon>Eurotiomycetidae</taxon>
        <taxon>Onygenales</taxon>
        <taxon>Arthrodermataceae</taxon>
        <taxon>Trichophyton</taxon>
    </lineage>
</organism>
<name>A0A022VVA8_TRIRU</name>
<accession>A0A022VVA8</accession>
<comment type="pathway">
    <text evidence="8">Metabolic intermediate biosynthesis; (R)-mevalonate biosynthesis; (R)-mevalonate from acetyl-CoA: step 1/3.</text>
</comment>
<evidence type="ECO:0000256" key="8">
    <source>
        <dbReference type="ARBA" id="ARBA00037924"/>
    </source>
</evidence>
<comment type="subunit">
    <text evidence="3">Homotetramer.</text>
</comment>
<keyword evidence="7 10" id="KW-0012">Acyltransferase</keyword>
<dbReference type="InterPro" id="IPR002155">
    <property type="entry name" value="Thiolase"/>
</dbReference>
<dbReference type="Gene3D" id="3.40.47.10">
    <property type="match status" value="1"/>
</dbReference>
<dbReference type="InterPro" id="IPR020616">
    <property type="entry name" value="Thiolase_N"/>
</dbReference>
<feature type="active site" description="Acyl-thioester intermediate" evidence="9">
    <location>
        <position position="92"/>
    </location>
</feature>
<dbReference type="Pfam" id="PF02803">
    <property type="entry name" value="Thiolase_C"/>
    <property type="match status" value="1"/>
</dbReference>
<evidence type="ECO:0000259" key="12">
    <source>
        <dbReference type="Pfam" id="PF02803"/>
    </source>
</evidence>
<dbReference type="InterPro" id="IPR020613">
    <property type="entry name" value="Thiolase_CS"/>
</dbReference>
<proteinExistence type="inferred from homology"/>
<dbReference type="InterPro" id="IPR020615">
    <property type="entry name" value="Thiolase_acyl_enz_int_AS"/>
</dbReference>
<gene>
    <name evidence="13" type="ORF">H103_06520</name>
</gene>
<dbReference type="InterPro" id="IPR020617">
    <property type="entry name" value="Thiolase_C"/>
</dbReference>
<dbReference type="EC" id="2.3.1.9" evidence="4"/>
<sequence>MSSRPPVYIVSAARTPVGSFLGSLSSLTAPQLGSHAIKAALERAQGIKPEDVEEVFFGNVLSANVGQNPARQCALGAGLLDSTVCTTINKVCASGLKAVILGAQTIMTGNANIIVAGGTESMSNTPHYLPNMRTGAKYGHQSLTDGIMKDGLMDAYGKQELMGLQAEECAQDHGFSREQQDDYAIRTYQRAQAAQNSGALSAEIAPVEIPGFRGKPSTIVDKDEEAKNLNPDKLRAIKPAFIPNGGTVTAPNSSPLNDGAAALVLVSEAKLKELNLKPMAKILGWGDAAKAPSKFTTAPSLAIPKALKHAGVEQSAIDAFEINEAFSVVALANMKILNLSEDKVNIHGGSVALGHPLGASGARILTTLLGVLREKKGKLGCVGICNGGGGASAMVIESLQ</sequence>
<dbReference type="HOGENOM" id="CLU_031026_0_1_1"/>
<dbReference type="FunFam" id="3.40.47.10:FF:000007">
    <property type="entry name" value="acetyl-CoA acetyltransferase, mitochondrial"/>
    <property type="match status" value="1"/>
</dbReference>
<dbReference type="NCBIfam" id="TIGR01930">
    <property type="entry name" value="AcCoA-C-Actrans"/>
    <property type="match status" value="1"/>
</dbReference>
<evidence type="ECO:0000313" key="13">
    <source>
        <dbReference type="EMBL" id="EZF49986.1"/>
    </source>
</evidence>
<dbReference type="PANTHER" id="PTHR18919">
    <property type="entry name" value="ACETYL-COA C-ACYLTRANSFERASE"/>
    <property type="match status" value="1"/>
</dbReference>
<feature type="active site" description="Proton acceptor" evidence="9">
    <location>
        <position position="355"/>
    </location>
</feature>
<dbReference type="PROSITE" id="PS00737">
    <property type="entry name" value="THIOLASE_2"/>
    <property type="match status" value="1"/>
</dbReference>
<evidence type="ECO:0000256" key="1">
    <source>
        <dbReference type="ARBA" id="ARBA00001958"/>
    </source>
</evidence>
<reference evidence="13" key="1">
    <citation type="submission" date="2014-02" db="EMBL/GenBank/DDBJ databases">
        <title>The Genome Sequence of Trichophyton rubrum (morphotype fischeri) CBS 288.86.</title>
        <authorList>
            <consortium name="The Broad Institute Genomics Platform"/>
            <person name="Cuomo C.A."/>
            <person name="White T.C."/>
            <person name="Graser Y."/>
            <person name="Martinez-Rossi N."/>
            <person name="Heitman J."/>
            <person name="Young S.K."/>
            <person name="Zeng Q."/>
            <person name="Gargeya S."/>
            <person name="Abouelleil A."/>
            <person name="Alvarado L."/>
            <person name="Chapman S.B."/>
            <person name="Gainer-Dewar J."/>
            <person name="Goldberg J."/>
            <person name="Griggs A."/>
            <person name="Gujja S."/>
            <person name="Hansen M."/>
            <person name="Howarth C."/>
            <person name="Imamovic A."/>
            <person name="Larimer J."/>
            <person name="Martinez D."/>
            <person name="Murphy C."/>
            <person name="Pearson M.D."/>
            <person name="Persinoti G."/>
            <person name="Poon T."/>
            <person name="Priest M."/>
            <person name="Roberts A.D."/>
            <person name="Saif S."/>
            <person name="Shea T.D."/>
            <person name="Sykes S.N."/>
            <person name="Wortman J."/>
            <person name="Nusbaum C."/>
            <person name="Birren B."/>
        </authorList>
    </citation>
    <scope>NUCLEOTIDE SEQUENCE [LARGE SCALE GENOMIC DNA]</scope>
    <source>
        <strain evidence="13">CBS 288.86</strain>
    </source>
</reference>
<feature type="active site" description="Proton acceptor" evidence="9">
    <location>
        <position position="385"/>
    </location>
</feature>
<evidence type="ECO:0000256" key="10">
    <source>
        <dbReference type="RuleBase" id="RU003557"/>
    </source>
</evidence>
<evidence type="ECO:0000256" key="4">
    <source>
        <dbReference type="ARBA" id="ARBA00012705"/>
    </source>
</evidence>
<dbReference type="AlphaFoldDB" id="A0A022VVA8"/>
<keyword evidence="5 10" id="KW-0808">Transferase</keyword>
<dbReference type="Pfam" id="PF00108">
    <property type="entry name" value="Thiolase_N"/>
    <property type="match status" value="1"/>
</dbReference>
<evidence type="ECO:0000256" key="5">
    <source>
        <dbReference type="ARBA" id="ARBA00022679"/>
    </source>
</evidence>
<comment type="similarity">
    <text evidence="2 10">Belongs to the thiolase-like superfamily. Thiolase family.</text>
</comment>
<evidence type="ECO:0000256" key="2">
    <source>
        <dbReference type="ARBA" id="ARBA00010982"/>
    </source>
</evidence>
<dbReference type="PIRSF" id="PIRSF000429">
    <property type="entry name" value="Ac-CoA_Ac_transf"/>
    <property type="match status" value="1"/>
</dbReference>
<evidence type="ECO:0000259" key="11">
    <source>
        <dbReference type="Pfam" id="PF00108"/>
    </source>
</evidence>
<evidence type="ECO:0000256" key="3">
    <source>
        <dbReference type="ARBA" id="ARBA00011881"/>
    </source>
</evidence>
<evidence type="ECO:0000256" key="9">
    <source>
        <dbReference type="PIRSR" id="PIRSR000429-1"/>
    </source>
</evidence>
<keyword evidence="6" id="KW-0630">Potassium</keyword>
<dbReference type="SUPFAM" id="SSF53901">
    <property type="entry name" value="Thiolase-like"/>
    <property type="match status" value="2"/>
</dbReference>
<evidence type="ECO:0000256" key="7">
    <source>
        <dbReference type="ARBA" id="ARBA00023315"/>
    </source>
</evidence>
<evidence type="ECO:0000256" key="6">
    <source>
        <dbReference type="ARBA" id="ARBA00022958"/>
    </source>
</evidence>
<dbReference type="EMBL" id="KK207893">
    <property type="protein sequence ID" value="EZF49986.1"/>
    <property type="molecule type" value="Genomic_DNA"/>
</dbReference>
<dbReference type="GO" id="GO:0003985">
    <property type="term" value="F:acetyl-CoA C-acetyltransferase activity"/>
    <property type="evidence" value="ECO:0007669"/>
    <property type="project" value="UniProtKB-EC"/>
</dbReference>
<feature type="domain" description="Thiolase N-terminal" evidence="11">
    <location>
        <begin position="7"/>
        <end position="268"/>
    </location>
</feature>
<dbReference type="GO" id="GO:0005739">
    <property type="term" value="C:mitochondrion"/>
    <property type="evidence" value="ECO:0007669"/>
    <property type="project" value="TreeGrafter"/>
</dbReference>
<dbReference type="OrthoDB" id="5404651at2759"/>
<dbReference type="GO" id="GO:0006635">
    <property type="term" value="P:fatty acid beta-oxidation"/>
    <property type="evidence" value="ECO:0007669"/>
    <property type="project" value="TreeGrafter"/>
</dbReference>
<protein>
    <recommendedName>
        <fullName evidence="4">acetyl-CoA C-acetyltransferase</fullName>
        <ecNumber evidence="4">2.3.1.9</ecNumber>
    </recommendedName>
</protein>
<dbReference type="PROSITE" id="PS00098">
    <property type="entry name" value="THIOLASE_1"/>
    <property type="match status" value="1"/>
</dbReference>
<dbReference type="CDD" id="cd00751">
    <property type="entry name" value="thiolase"/>
    <property type="match status" value="1"/>
</dbReference>